<dbReference type="PANTHER" id="PTHR24320:SF148">
    <property type="entry name" value="NAD(P)-BINDING ROSSMANN-FOLD SUPERFAMILY PROTEIN"/>
    <property type="match status" value="1"/>
</dbReference>
<dbReference type="OrthoDB" id="4577644at2"/>
<dbReference type="PRINTS" id="PR00081">
    <property type="entry name" value="GDHRDH"/>
</dbReference>
<dbReference type="RefSeq" id="WP_091526709.1">
    <property type="nucleotide sequence ID" value="NZ_LT629772.1"/>
</dbReference>
<evidence type="ECO:0000256" key="1">
    <source>
        <dbReference type="ARBA" id="ARBA00006484"/>
    </source>
</evidence>
<comment type="similarity">
    <text evidence="1">Belongs to the short-chain dehydrogenases/reductases (SDR) family.</text>
</comment>
<reference evidence="3 4" key="1">
    <citation type="submission" date="2016-10" db="EMBL/GenBank/DDBJ databases">
        <authorList>
            <person name="de Groot N.N."/>
        </authorList>
    </citation>
    <scope>NUCLEOTIDE SEQUENCE [LARGE SCALE GENOMIC DNA]</scope>
    <source>
        <strain evidence="3 4">DSM 21800</strain>
    </source>
</reference>
<gene>
    <name evidence="3" type="ORF">SAMN04489812_3410</name>
</gene>
<dbReference type="SUPFAM" id="SSF51735">
    <property type="entry name" value="NAD(P)-binding Rossmann-fold domains"/>
    <property type="match status" value="1"/>
</dbReference>
<organism evidence="3 4">
    <name type="scientific">Microlunatus soli</name>
    <dbReference type="NCBI Taxonomy" id="630515"/>
    <lineage>
        <taxon>Bacteria</taxon>
        <taxon>Bacillati</taxon>
        <taxon>Actinomycetota</taxon>
        <taxon>Actinomycetes</taxon>
        <taxon>Propionibacteriales</taxon>
        <taxon>Propionibacteriaceae</taxon>
        <taxon>Microlunatus</taxon>
    </lineage>
</organism>
<dbReference type="AlphaFoldDB" id="A0A1H1VY92"/>
<protein>
    <submittedName>
        <fullName evidence="3">Short-chain dehydrogenase</fullName>
    </submittedName>
</protein>
<dbReference type="Proteomes" id="UP000199103">
    <property type="component" value="Chromosome I"/>
</dbReference>
<sequence>MPVQDQQVRDQQGKRILITGASSGLGLASAEQLAARGAQVVLAVRNRERGQAAAARIRAAVPDAELEIADLDLSLQSSVRAFVDDQRGRDRLDVLINNAGISMVRERTLTDDGFELQHATNVLGHFSLVAGLLPALERSNGRVVWLSSVMAWVPRRVDPSFGLRGPYNPTLAYSQTKLSCGVLGLELDRRLRAAGSSVASVLAHPGWSNTGLFAGQRGAIPKALHRLGAPLGSTAQDGARSQVFAATAALQGGEYIGPRWVGRGEPWQVRPRRLASDPTSGDILWPAAERATGTTLQP</sequence>
<dbReference type="Gene3D" id="3.40.50.720">
    <property type="entry name" value="NAD(P)-binding Rossmann-like Domain"/>
    <property type="match status" value="1"/>
</dbReference>
<proteinExistence type="inferred from homology"/>
<dbReference type="EMBL" id="LT629772">
    <property type="protein sequence ID" value="SDS89804.1"/>
    <property type="molecule type" value="Genomic_DNA"/>
</dbReference>
<evidence type="ECO:0000313" key="4">
    <source>
        <dbReference type="Proteomes" id="UP000199103"/>
    </source>
</evidence>
<keyword evidence="2" id="KW-0560">Oxidoreductase</keyword>
<dbReference type="GO" id="GO:0016491">
    <property type="term" value="F:oxidoreductase activity"/>
    <property type="evidence" value="ECO:0007669"/>
    <property type="project" value="UniProtKB-KW"/>
</dbReference>
<name>A0A1H1VY92_9ACTN</name>
<accession>A0A1H1VY92</accession>
<keyword evidence="4" id="KW-1185">Reference proteome</keyword>
<dbReference type="Pfam" id="PF00106">
    <property type="entry name" value="adh_short"/>
    <property type="match status" value="1"/>
</dbReference>
<dbReference type="InterPro" id="IPR036291">
    <property type="entry name" value="NAD(P)-bd_dom_sf"/>
</dbReference>
<dbReference type="InterPro" id="IPR002347">
    <property type="entry name" value="SDR_fam"/>
</dbReference>
<evidence type="ECO:0000256" key="2">
    <source>
        <dbReference type="ARBA" id="ARBA00023002"/>
    </source>
</evidence>
<evidence type="ECO:0000313" key="3">
    <source>
        <dbReference type="EMBL" id="SDS89804.1"/>
    </source>
</evidence>
<dbReference type="PANTHER" id="PTHR24320">
    <property type="entry name" value="RETINOL DEHYDROGENASE"/>
    <property type="match status" value="1"/>
</dbReference>
<dbReference type="STRING" id="630515.SAMN04489812_3410"/>